<feature type="domain" description="DUF4988" evidence="4">
    <location>
        <begin position="36"/>
        <end position="207"/>
    </location>
</feature>
<evidence type="ECO:0000259" key="2">
    <source>
        <dbReference type="Pfam" id="PF12708"/>
    </source>
</evidence>
<evidence type="ECO:0000256" key="1">
    <source>
        <dbReference type="SAM" id="SignalP"/>
    </source>
</evidence>
<protein>
    <recommendedName>
        <fullName evidence="7">DUF4955 domain-containing protein</fullName>
    </recommendedName>
</protein>
<dbReference type="EMBL" id="NFKE01000004">
    <property type="protein sequence ID" value="OUP34948.1"/>
    <property type="molecule type" value="Genomic_DNA"/>
</dbReference>
<dbReference type="Gene3D" id="2.160.20.10">
    <property type="entry name" value="Single-stranded right-handed beta-helix, Pectin lyase-like"/>
    <property type="match status" value="1"/>
</dbReference>
<dbReference type="InterPro" id="IPR024535">
    <property type="entry name" value="RHGA/B-epi-like_pectate_lyase"/>
</dbReference>
<dbReference type="Pfam" id="PF16378">
    <property type="entry name" value="DUF4988"/>
    <property type="match status" value="1"/>
</dbReference>
<evidence type="ECO:0008006" key="7">
    <source>
        <dbReference type="Google" id="ProtNLM"/>
    </source>
</evidence>
<keyword evidence="1" id="KW-0732">Signal</keyword>
<dbReference type="InterPro" id="IPR011050">
    <property type="entry name" value="Pectin_lyase_fold/virulence"/>
</dbReference>
<gene>
    <name evidence="5" type="ORF">B5F24_07240</name>
</gene>
<feature type="domain" description="Rhamnogalacturonase A/B/Epimerase-like pectate lyase" evidence="2">
    <location>
        <begin position="362"/>
        <end position="463"/>
    </location>
</feature>
<dbReference type="InterPro" id="IPR032149">
    <property type="entry name" value="DUF4988"/>
</dbReference>
<dbReference type="Pfam" id="PF16315">
    <property type="entry name" value="DUF4955"/>
    <property type="match status" value="1"/>
</dbReference>
<proteinExistence type="predicted"/>
<dbReference type="InterPro" id="IPR012334">
    <property type="entry name" value="Pectin_lyas_fold"/>
</dbReference>
<organism evidence="5 6">
    <name type="scientific">Bacteroides clarus</name>
    <dbReference type="NCBI Taxonomy" id="626929"/>
    <lineage>
        <taxon>Bacteria</taxon>
        <taxon>Pseudomonadati</taxon>
        <taxon>Bacteroidota</taxon>
        <taxon>Bacteroidia</taxon>
        <taxon>Bacteroidales</taxon>
        <taxon>Bacteroidaceae</taxon>
        <taxon>Bacteroides</taxon>
    </lineage>
</organism>
<feature type="domain" description="DUF4955" evidence="3">
    <location>
        <begin position="715"/>
        <end position="872"/>
    </location>
</feature>
<sequence>MRKMNIKQLLLPAVCSLLLLPLQSCDDDADKQAQAEYMKEQVAAFEGTVDRLNASILCYQSLLSGEIPVGITPIETGYKVELSGGNAYNIGAGEEVDAFFPLITISEKGNWAYSFDGSNYLDFTDPSGKTLNAYSLEDIEAAYRSPQLQIDNEGFWKITCDGGTTYAYLSDTSRSRIAAFGGKGAGVSSLFSDIVYNETAGKLSLTLGADKGLKDFPVISNFYLKVKGSEAEDGLTFFLNEERKYEVETSDVVRTRIKAPDGWTVTLENDELSIKAPATASATKTQNINIIITSSKQYQRTVTLEAKLLNTTFDADYCNAWKEFVSGSENNVLLDFSYAGYMHGEVAPPEMEELVARGYKVFDVTHYGAIPDDDKSDREAFLKALEAAGAKRTLNINEKNPDFSTIRMQVQGEKPLNAIIYFPKGNYILQTEEEVNQSISLTMGGFLIKGAGRNLTTLKMNAKNTMATPGDMWTCPTMIEIKNYSGVDMKSDITEVTADTPKGGFEITVGSASKIKAGDWVCLYVKNNDPEFVAKEIAPHPISDLNAATSIVKDGAEIYDLHQVASVNGNKVTFKEPIMHEVEAKYNWVIKEYKHYENVGVEDIAFEGKAEERFQHHESSSNNGSYDSEYKLIDLVRLTDSWMRRVNFVSVSEAASLVSCANVSAYDIEISGNRGHSAVRSNSSSRVFIGKVYDHSSGYRIPKAGELAEWMENAGQYHGCGVSKPSMGAVIWNVQWGDDACYEAHASQPRATLIDRCTGAFIPSRQGGDRYEVPNHLGDLIIWNMNATRTGYESNWNNQFVWWDKSSAWSKTVPPVIVGFHGASINFAETFISDVPQNKRIESQGSRIEPYSLYEAQLRRRLGYVPAWLTALK</sequence>
<name>A0A1Y4JR31_9BACE</name>
<evidence type="ECO:0000313" key="6">
    <source>
        <dbReference type="Proteomes" id="UP000196587"/>
    </source>
</evidence>
<dbReference type="RefSeq" id="WP_087412544.1">
    <property type="nucleotide sequence ID" value="NZ_CALIXP010000040.1"/>
</dbReference>
<reference evidence="6" key="1">
    <citation type="submission" date="2017-04" db="EMBL/GenBank/DDBJ databases">
        <title>Function of individual gut microbiota members based on whole genome sequencing of pure cultures obtained from chicken caecum.</title>
        <authorList>
            <person name="Medvecky M."/>
            <person name="Cejkova D."/>
            <person name="Polansky O."/>
            <person name="Karasova D."/>
            <person name="Kubasova T."/>
            <person name="Cizek A."/>
            <person name="Rychlik I."/>
        </authorList>
    </citation>
    <scope>NUCLEOTIDE SEQUENCE [LARGE SCALE GENOMIC DNA]</scope>
    <source>
        <strain evidence="6">An189</strain>
    </source>
</reference>
<dbReference type="Proteomes" id="UP000196587">
    <property type="component" value="Unassembled WGS sequence"/>
</dbReference>
<feature type="signal peptide" evidence="1">
    <location>
        <begin position="1"/>
        <end position="26"/>
    </location>
</feature>
<dbReference type="AlphaFoldDB" id="A0A1Y4JR31"/>
<dbReference type="Pfam" id="PF12708">
    <property type="entry name" value="Pect-lyase_RHGA_epim"/>
    <property type="match status" value="1"/>
</dbReference>
<dbReference type="InterPro" id="IPR032532">
    <property type="entry name" value="DUF4955"/>
</dbReference>
<evidence type="ECO:0000259" key="3">
    <source>
        <dbReference type="Pfam" id="PF16315"/>
    </source>
</evidence>
<evidence type="ECO:0000313" key="5">
    <source>
        <dbReference type="EMBL" id="OUP34948.1"/>
    </source>
</evidence>
<dbReference type="SUPFAM" id="SSF51126">
    <property type="entry name" value="Pectin lyase-like"/>
    <property type="match status" value="1"/>
</dbReference>
<accession>A0A1Y4JR31</accession>
<comment type="caution">
    <text evidence="5">The sequence shown here is derived from an EMBL/GenBank/DDBJ whole genome shotgun (WGS) entry which is preliminary data.</text>
</comment>
<evidence type="ECO:0000259" key="4">
    <source>
        <dbReference type="Pfam" id="PF16378"/>
    </source>
</evidence>
<feature type="chain" id="PRO_5013391361" description="DUF4955 domain-containing protein" evidence="1">
    <location>
        <begin position="27"/>
        <end position="873"/>
    </location>
</feature>